<name>A0A914YXW3_9BILA</name>
<sequence length="220" mass="25046">MVEIDLKLEPNVEFYNSLLWRLAELKDAQQMENMLLKMASQGIIPNLDTELAQIFAASATGSDKNAEILLDKALQRHGRKSLPDCLSAQIRGTLLHGNVDKFRKLLRSAVTEAESVKYSEEKFAKRFFLNIPYDALFDIIWRLAKLSIGGDGQEFAALSEQILESAQRTTGFFKRLTREAERHIAHKYYYSAAALIGETTRVQRLLDSQRKDGMLHQGRK</sequence>
<dbReference type="WBParaSite" id="PSU_v2.g4480.t1">
    <property type="protein sequence ID" value="PSU_v2.g4480.t1"/>
    <property type="gene ID" value="PSU_v2.g4480"/>
</dbReference>
<organism evidence="1 2">
    <name type="scientific">Panagrolaimus superbus</name>
    <dbReference type="NCBI Taxonomy" id="310955"/>
    <lineage>
        <taxon>Eukaryota</taxon>
        <taxon>Metazoa</taxon>
        <taxon>Ecdysozoa</taxon>
        <taxon>Nematoda</taxon>
        <taxon>Chromadorea</taxon>
        <taxon>Rhabditida</taxon>
        <taxon>Tylenchina</taxon>
        <taxon>Panagrolaimomorpha</taxon>
        <taxon>Panagrolaimoidea</taxon>
        <taxon>Panagrolaimidae</taxon>
        <taxon>Panagrolaimus</taxon>
    </lineage>
</organism>
<keyword evidence="1" id="KW-1185">Reference proteome</keyword>
<evidence type="ECO:0000313" key="1">
    <source>
        <dbReference type="Proteomes" id="UP000887577"/>
    </source>
</evidence>
<dbReference type="Proteomes" id="UP000887577">
    <property type="component" value="Unplaced"/>
</dbReference>
<dbReference type="GO" id="GO:0003730">
    <property type="term" value="F:mRNA 3'-UTR binding"/>
    <property type="evidence" value="ECO:0007669"/>
    <property type="project" value="TreeGrafter"/>
</dbReference>
<proteinExistence type="predicted"/>
<dbReference type="PANTHER" id="PTHR46669:SF1">
    <property type="entry name" value="LEUCINE-RICH PPR MOTIF-CONTAINING PROTEIN, MITOCHONDRIAL"/>
    <property type="match status" value="1"/>
</dbReference>
<dbReference type="GO" id="GO:0005634">
    <property type="term" value="C:nucleus"/>
    <property type="evidence" value="ECO:0007669"/>
    <property type="project" value="TreeGrafter"/>
</dbReference>
<accession>A0A914YXW3</accession>
<dbReference type="InterPro" id="IPR033490">
    <property type="entry name" value="LRP130"/>
</dbReference>
<dbReference type="InterPro" id="IPR011990">
    <property type="entry name" value="TPR-like_helical_dom_sf"/>
</dbReference>
<dbReference type="Gene3D" id="1.25.40.10">
    <property type="entry name" value="Tetratricopeptide repeat domain"/>
    <property type="match status" value="1"/>
</dbReference>
<evidence type="ECO:0000313" key="2">
    <source>
        <dbReference type="WBParaSite" id="PSU_v2.g4480.t1"/>
    </source>
</evidence>
<reference evidence="2" key="1">
    <citation type="submission" date="2022-11" db="UniProtKB">
        <authorList>
            <consortium name="WormBaseParasite"/>
        </authorList>
    </citation>
    <scope>IDENTIFICATION</scope>
</reference>
<dbReference type="AlphaFoldDB" id="A0A914YXW3"/>
<dbReference type="GO" id="GO:0005739">
    <property type="term" value="C:mitochondrion"/>
    <property type="evidence" value="ECO:0007669"/>
    <property type="project" value="TreeGrafter"/>
</dbReference>
<dbReference type="PANTHER" id="PTHR46669">
    <property type="entry name" value="LEUCINE-RICH PPR MOTIF-CONTAINING PROTEIN, MITOCHONDRIAL"/>
    <property type="match status" value="1"/>
</dbReference>
<dbReference type="GO" id="GO:0070129">
    <property type="term" value="P:regulation of mitochondrial translation"/>
    <property type="evidence" value="ECO:0007669"/>
    <property type="project" value="TreeGrafter"/>
</dbReference>
<protein>
    <submittedName>
        <fullName evidence="2">Uncharacterized protein</fullName>
    </submittedName>
</protein>